<name>A0AAN9TU28_9HEMI</name>
<protein>
    <recommendedName>
        <fullName evidence="2">Chitin-binding type-2 domain-containing protein</fullName>
    </recommendedName>
</protein>
<feature type="compositionally biased region" description="Basic and acidic residues" evidence="1">
    <location>
        <begin position="15"/>
        <end position="24"/>
    </location>
</feature>
<comment type="caution">
    <text evidence="3">The sequence shown here is derived from an EMBL/GenBank/DDBJ whole genome shotgun (WGS) entry which is preliminary data.</text>
</comment>
<dbReference type="Pfam" id="PF01607">
    <property type="entry name" value="CBM_14"/>
    <property type="match status" value="1"/>
</dbReference>
<feature type="region of interest" description="Disordered" evidence="1">
    <location>
        <begin position="1"/>
        <end position="24"/>
    </location>
</feature>
<gene>
    <name evidence="3" type="ORF">V9T40_006714</name>
</gene>
<dbReference type="InterPro" id="IPR036508">
    <property type="entry name" value="Chitin-bd_dom_sf"/>
</dbReference>
<dbReference type="GO" id="GO:0008061">
    <property type="term" value="F:chitin binding"/>
    <property type="evidence" value="ECO:0007669"/>
    <property type="project" value="InterPro"/>
</dbReference>
<accession>A0AAN9TU28</accession>
<feature type="domain" description="Chitin-binding type-2" evidence="2">
    <location>
        <begin position="78"/>
        <end position="141"/>
    </location>
</feature>
<dbReference type="GO" id="GO:0005576">
    <property type="term" value="C:extracellular region"/>
    <property type="evidence" value="ECO:0007669"/>
    <property type="project" value="InterPro"/>
</dbReference>
<sequence length="213" mass="23949">MLDAKKSKKPAVSQQKEKSIATLMNRRDLGELDRLEFLKQYGPYGKQLASEEEGQDFSKIPGQAGVDYPLYHSVPETRFSCGSVPFLPGIYANVETGCQAYHICHDGREGEQGASFLCTNGTLFNQEKFTCDWWYNVNCQQATEQYRLNGDPETNPFAPKKPATSEELDPYKSAAPAKFYHAQPVVHATPSPYYQPISPVTPKYYHPASPVHY</sequence>
<evidence type="ECO:0000313" key="3">
    <source>
        <dbReference type="EMBL" id="KAK7602740.1"/>
    </source>
</evidence>
<evidence type="ECO:0000313" key="4">
    <source>
        <dbReference type="Proteomes" id="UP001367676"/>
    </source>
</evidence>
<dbReference type="Proteomes" id="UP001367676">
    <property type="component" value="Unassembled WGS sequence"/>
</dbReference>
<dbReference type="AlphaFoldDB" id="A0AAN9TU28"/>
<dbReference type="PANTHER" id="PTHR22933:SF43">
    <property type="entry name" value="LP10131P"/>
    <property type="match status" value="1"/>
</dbReference>
<dbReference type="InterPro" id="IPR002557">
    <property type="entry name" value="Chitin-bd_dom"/>
</dbReference>
<dbReference type="PROSITE" id="PS50940">
    <property type="entry name" value="CHIT_BIND_II"/>
    <property type="match status" value="1"/>
</dbReference>
<dbReference type="SMART" id="SM00494">
    <property type="entry name" value="ChtBD2"/>
    <property type="match status" value="1"/>
</dbReference>
<organism evidence="3 4">
    <name type="scientific">Parthenolecanium corni</name>
    <dbReference type="NCBI Taxonomy" id="536013"/>
    <lineage>
        <taxon>Eukaryota</taxon>
        <taxon>Metazoa</taxon>
        <taxon>Ecdysozoa</taxon>
        <taxon>Arthropoda</taxon>
        <taxon>Hexapoda</taxon>
        <taxon>Insecta</taxon>
        <taxon>Pterygota</taxon>
        <taxon>Neoptera</taxon>
        <taxon>Paraneoptera</taxon>
        <taxon>Hemiptera</taxon>
        <taxon>Sternorrhyncha</taxon>
        <taxon>Coccoidea</taxon>
        <taxon>Coccidae</taxon>
        <taxon>Parthenolecanium</taxon>
    </lineage>
</organism>
<dbReference type="PANTHER" id="PTHR22933">
    <property type="entry name" value="FI18007P1-RELATED"/>
    <property type="match status" value="1"/>
</dbReference>
<dbReference type="SUPFAM" id="SSF57625">
    <property type="entry name" value="Invertebrate chitin-binding proteins"/>
    <property type="match status" value="1"/>
</dbReference>
<dbReference type="InterPro" id="IPR052976">
    <property type="entry name" value="Scoloptoxin-like"/>
</dbReference>
<reference evidence="3 4" key="1">
    <citation type="submission" date="2024-03" db="EMBL/GenBank/DDBJ databases">
        <title>Adaptation during the transition from Ophiocordyceps entomopathogen to insect associate is accompanied by gene loss and intensified selection.</title>
        <authorList>
            <person name="Ward C.M."/>
            <person name="Onetto C.A."/>
            <person name="Borneman A.R."/>
        </authorList>
    </citation>
    <scope>NUCLEOTIDE SEQUENCE [LARGE SCALE GENOMIC DNA]</scope>
    <source>
        <strain evidence="3">AWRI1</strain>
        <tissue evidence="3">Single Adult Female</tissue>
    </source>
</reference>
<proteinExistence type="predicted"/>
<evidence type="ECO:0000256" key="1">
    <source>
        <dbReference type="SAM" id="MobiDB-lite"/>
    </source>
</evidence>
<dbReference type="EMBL" id="JBBCAQ010000007">
    <property type="protein sequence ID" value="KAK7602740.1"/>
    <property type="molecule type" value="Genomic_DNA"/>
</dbReference>
<keyword evidence="4" id="KW-1185">Reference proteome</keyword>
<dbReference type="Gene3D" id="2.170.140.10">
    <property type="entry name" value="Chitin binding domain"/>
    <property type="match status" value="1"/>
</dbReference>
<evidence type="ECO:0000259" key="2">
    <source>
        <dbReference type="PROSITE" id="PS50940"/>
    </source>
</evidence>